<evidence type="ECO:0000313" key="12">
    <source>
        <dbReference type="Proteomes" id="UP000217199"/>
    </source>
</evidence>
<reference evidence="11 12" key="1">
    <citation type="journal article" date="2017" name="Mol. Ecol.">
        <title>Comparative and population genomic landscape of Phellinus noxius: A hypervariable fungus causing root rot in trees.</title>
        <authorList>
            <person name="Chung C.L."/>
            <person name="Lee T.J."/>
            <person name="Akiba M."/>
            <person name="Lee H.H."/>
            <person name="Kuo T.H."/>
            <person name="Liu D."/>
            <person name="Ke H.M."/>
            <person name="Yokoi T."/>
            <person name="Roa M.B."/>
            <person name="Lu M.J."/>
            <person name="Chang Y.Y."/>
            <person name="Ann P.J."/>
            <person name="Tsai J.N."/>
            <person name="Chen C.Y."/>
            <person name="Tzean S.S."/>
            <person name="Ota Y."/>
            <person name="Hattori T."/>
            <person name="Sahashi N."/>
            <person name="Liou R.F."/>
            <person name="Kikuchi T."/>
            <person name="Tsai I.J."/>
        </authorList>
    </citation>
    <scope>NUCLEOTIDE SEQUENCE [LARGE SCALE GENOMIC DNA]</scope>
    <source>
        <strain evidence="11 12">FFPRI411160</strain>
    </source>
</reference>
<evidence type="ECO:0000256" key="6">
    <source>
        <dbReference type="ARBA" id="ARBA00023002"/>
    </source>
</evidence>
<dbReference type="InterPro" id="IPR002401">
    <property type="entry name" value="Cyt_P450_E_grp-I"/>
</dbReference>
<feature type="binding site" description="axial binding residue" evidence="9">
    <location>
        <position position="395"/>
    </location>
    <ligand>
        <name>heme</name>
        <dbReference type="ChEBI" id="CHEBI:30413"/>
    </ligand>
    <ligandPart>
        <name>Fe</name>
        <dbReference type="ChEBI" id="CHEBI:18248"/>
    </ligandPart>
</feature>
<evidence type="ECO:0000256" key="9">
    <source>
        <dbReference type="PIRSR" id="PIRSR602401-1"/>
    </source>
</evidence>
<keyword evidence="5 9" id="KW-0479">Metal-binding</keyword>
<name>A0A286UH96_9AGAM</name>
<gene>
    <name evidence="11" type="ORF">PNOK_0581600</name>
</gene>
<dbReference type="InterPro" id="IPR017972">
    <property type="entry name" value="Cyt_P450_CS"/>
</dbReference>
<dbReference type="PROSITE" id="PS00086">
    <property type="entry name" value="CYTOCHROME_P450"/>
    <property type="match status" value="1"/>
</dbReference>
<dbReference type="InParanoid" id="A0A286UH96"/>
<dbReference type="GO" id="GO:0005506">
    <property type="term" value="F:iron ion binding"/>
    <property type="evidence" value="ECO:0007669"/>
    <property type="project" value="InterPro"/>
</dbReference>
<dbReference type="EMBL" id="NBII01000005">
    <property type="protein sequence ID" value="PAV18972.1"/>
    <property type="molecule type" value="Genomic_DNA"/>
</dbReference>
<dbReference type="Proteomes" id="UP000217199">
    <property type="component" value="Unassembled WGS sequence"/>
</dbReference>
<sequence>MLDLPKSGQHEWLHWAKHRRQYGPISSLSIMGHKLIIINDYTSAMDLLDKRSLNFSDRPDLTFAGVMIGLENTLPFIHYGEDHRMMRKCLHQVIGTKQAVQRYYDREDVEVRRYLYKTLQDPSRFRDHLRSLSGALILSIAYGYQVEHATPDPLVRFVEYTMHKLHESAIPGKWLVDIIPILRFLPNWIPGTGFKDVARDCAQLLDEITQVPYAFTKRQMENGLAQPSLTQELLDEYRGAPNSHEEFIIKWSANAIYGGGADTTVSASISFYYWMLQYPEIHRRAQAEIDAVVGTDRLPTFADREYLPYVNALIKEVLRCSPIIPINLPHKGIEDTIYNGYLIPKGALILVNIYSLLHDPDTYKNPDEFCPERYLGENPELDPSNMVFGFGRRVCPGRELADHTLFLTIASSLSVFDVLPPTGPDGKPIKQNFRYQTGLVVGPEHFEANIKLRPGKTEEFLSTALLEQPYNKGDSEALKDVPWARRPKN</sequence>
<evidence type="ECO:0000256" key="5">
    <source>
        <dbReference type="ARBA" id="ARBA00022723"/>
    </source>
</evidence>
<organism evidence="11 12">
    <name type="scientific">Pyrrhoderma noxium</name>
    <dbReference type="NCBI Taxonomy" id="2282107"/>
    <lineage>
        <taxon>Eukaryota</taxon>
        <taxon>Fungi</taxon>
        <taxon>Dikarya</taxon>
        <taxon>Basidiomycota</taxon>
        <taxon>Agaricomycotina</taxon>
        <taxon>Agaricomycetes</taxon>
        <taxon>Hymenochaetales</taxon>
        <taxon>Hymenochaetaceae</taxon>
        <taxon>Pyrrhoderma</taxon>
    </lineage>
</organism>
<dbReference type="GO" id="GO:0004497">
    <property type="term" value="F:monooxygenase activity"/>
    <property type="evidence" value="ECO:0007669"/>
    <property type="project" value="UniProtKB-KW"/>
</dbReference>
<dbReference type="CDD" id="cd11065">
    <property type="entry name" value="CYP64-like"/>
    <property type="match status" value="1"/>
</dbReference>
<dbReference type="InterPro" id="IPR001128">
    <property type="entry name" value="Cyt_P450"/>
</dbReference>
<evidence type="ECO:0000256" key="4">
    <source>
        <dbReference type="ARBA" id="ARBA00022617"/>
    </source>
</evidence>
<proteinExistence type="inferred from homology"/>
<dbReference type="AlphaFoldDB" id="A0A286UH96"/>
<dbReference type="InterPro" id="IPR036396">
    <property type="entry name" value="Cyt_P450_sf"/>
</dbReference>
<evidence type="ECO:0000256" key="10">
    <source>
        <dbReference type="RuleBase" id="RU000461"/>
    </source>
</evidence>
<keyword evidence="12" id="KW-1185">Reference proteome</keyword>
<evidence type="ECO:0000256" key="2">
    <source>
        <dbReference type="ARBA" id="ARBA00005179"/>
    </source>
</evidence>
<keyword evidence="8 10" id="KW-0503">Monooxygenase</keyword>
<evidence type="ECO:0000313" key="11">
    <source>
        <dbReference type="EMBL" id="PAV18972.1"/>
    </source>
</evidence>
<dbReference type="InterPro" id="IPR050364">
    <property type="entry name" value="Cytochrome_P450_fung"/>
</dbReference>
<comment type="pathway">
    <text evidence="2">Secondary metabolite biosynthesis.</text>
</comment>
<dbReference type="Pfam" id="PF00067">
    <property type="entry name" value="p450"/>
    <property type="match status" value="1"/>
</dbReference>
<comment type="cofactor">
    <cofactor evidence="1 9">
        <name>heme</name>
        <dbReference type="ChEBI" id="CHEBI:30413"/>
    </cofactor>
</comment>
<accession>A0A286UH96</accession>
<dbReference type="OrthoDB" id="2789670at2759"/>
<dbReference type="GO" id="GO:0016705">
    <property type="term" value="F:oxidoreductase activity, acting on paired donors, with incorporation or reduction of molecular oxygen"/>
    <property type="evidence" value="ECO:0007669"/>
    <property type="project" value="InterPro"/>
</dbReference>
<dbReference type="Gene3D" id="1.10.630.10">
    <property type="entry name" value="Cytochrome P450"/>
    <property type="match status" value="1"/>
</dbReference>
<keyword evidence="7 9" id="KW-0408">Iron</keyword>
<evidence type="ECO:0000256" key="1">
    <source>
        <dbReference type="ARBA" id="ARBA00001971"/>
    </source>
</evidence>
<dbReference type="GO" id="GO:0020037">
    <property type="term" value="F:heme binding"/>
    <property type="evidence" value="ECO:0007669"/>
    <property type="project" value="InterPro"/>
</dbReference>
<dbReference type="STRING" id="2282107.A0A286UH96"/>
<keyword evidence="4 9" id="KW-0349">Heme</keyword>
<protein>
    <submittedName>
        <fullName evidence="11">Cytochrome P450</fullName>
    </submittedName>
</protein>
<dbReference type="PANTHER" id="PTHR46300">
    <property type="entry name" value="P450, PUTATIVE (EUROFUNG)-RELATED-RELATED"/>
    <property type="match status" value="1"/>
</dbReference>
<evidence type="ECO:0000256" key="7">
    <source>
        <dbReference type="ARBA" id="ARBA00023004"/>
    </source>
</evidence>
<comment type="caution">
    <text evidence="11">The sequence shown here is derived from an EMBL/GenBank/DDBJ whole genome shotgun (WGS) entry which is preliminary data.</text>
</comment>
<keyword evidence="6 10" id="KW-0560">Oxidoreductase</keyword>
<dbReference type="SUPFAM" id="SSF48264">
    <property type="entry name" value="Cytochrome P450"/>
    <property type="match status" value="1"/>
</dbReference>
<dbReference type="PANTHER" id="PTHR46300:SF7">
    <property type="entry name" value="P450, PUTATIVE (EUROFUNG)-RELATED"/>
    <property type="match status" value="1"/>
</dbReference>
<comment type="similarity">
    <text evidence="3 10">Belongs to the cytochrome P450 family.</text>
</comment>
<dbReference type="PRINTS" id="PR00463">
    <property type="entry name" value="EP450I"/>
</dbReference>
<dbReference type="PRINTS" id="PR00385">
    <property type="entry name" value="P450"/>
</dbReference>
<evidence type="ECO:0000256" key="8">
    <source>
        <dbReference type="ARBA" id="ARBA00023033"/>
    </source>
</evidence>
<evidence type="ECO:0000256" key="3">
    <source>
        <dbReference type="ARBA" id="ARBA00010617"/>
    </source>
</evidence>